<feature type="transmembrane region" description="Helical" evidence="7">
    <location>
        <begin position="144"/>
        <end position="165"/>
    </location>
</feature>
<dbReference type="Pfam" id="PF01694">
    <property type="entry name" value="Rhomboid"/>
    <property type="match status" value="1"/>
</dbReference>
<feature type="domain" description="Peptidase S54 rhomboid" evidence="8">
    <location>
        <begin position="65"/>
        <end position="214"/>
    </location>
</feature>
<keyword evidence="6 7" id="KW-0472">Membrane</keyword>
<dbReference type="PANTHER" id="PTHR43731">
    <property type="entry name" value="RHOMBOID PROTEASE"/>
    <property type="match status" value="1"/>
</dbReference>
<dbReference type="EMBL" id="FMYL01000002">
    <property type="protein sequence ID" value="SDB84918.1"/>
    <property type="molecule type" value="Genomic_DNA"/>
</dbReference>
<feature type="transmembrane region" description="Helical" evidence="7">
    <location>
        <begin position="102"/>
        <end position="124"/>
    </location>
</feature>
<comment type="subcellular location">
    <subcellularLocation>
        <location evidence="1">Membrane</location>
        <topology evidence="1">Multi-pass membrane protein</topology>
    </subcellularLocation>
</comment>
<evidence type="ECO:0000313" key="9">
    <source>
        <dbReference type="EMBL" id="SDB84918.1"/>
    </source>
</evidence>
<evidence type="ECO:0000256" key="3">
    <source>
        <dbReference type="ARBA" id="ARBA00022692"/>
    </source>
</evidence>
<evidence type="ECO:0000256" key="1">
    <source>
        <dbReference type="ARBA" id="ARBA00004141"/>
    </source>
</evidence>
<reference evidence="10" key="1">
    <citation type="submission" date="2016-09" db="EMBL/GenBank/DDBJ databases">
        <authorList>
            <person name="Varghese N."/>
            <person name="Submissions S."/>
        </authorList>
    </citation>
    <scope>NUCLEOTIDE SEQUENCE [LARGE SCALE GENOMIC DNA]</scope>
    <source>
        <strain evidence="10">ANC 4422</strain>
    </source>
</reference>
<proteinExistence type="inferred from homology"/>
<evidence type="ECO:0000259" key="8">
    <source>
        <dbReference type="Pfam" id="PF01694"/>
    </source>
</evidence>
<keyword evidence="4" id="KW-0378">Hydrolase</keyword>
<dbReference type="GO" id="GO:0006508">
    <property type="term" value="P:proteolysis"/>
    <property type="evidence" value="ECO:0007669"/>
    <property type="project" value="UniProtKB-KW"/>
</dbReference>
<feature type="transmembrane region" description="Helical" evidence="7">
    <location>
        <begin position="177"/>
        <end position="193"/>
    </location>
</feature>
<accession>A0A1G6GSF7</accession>
<organism evidence="9 10">
    <name type="scientific">Acinetobacter boissieri</name>
    <dbReference type="NCBI Taxonomy" id="1219383"/>
    <lineage>
        <taxon>Bacteria</taxon>
        <taxon>Pseudomonadati</taxon>
        <taxon>Pseudomonadota</taxon>
        <taxon>Gammaproteobacteria</taxon>
        <taxon>Moraxellales</taxon>
        <taxon>Moraxellaceae</taxon>
        <taxon>Acinetobacter</taxon>
    </lineage>
</organism>
<evidence type="ECO:0000256" key="4">
    <source>
        <dbReference type="ARBA" id="ARBA00022801"/>
    </source>
</evidence>
<dbReference type="GO" id="GO:0016020">
    <property type="term" value="C:membrane"/>
    <property type="evidence" value="ECO:0007669"/>
    <property type="project" value="UniProtKB-SubCell"/>
</dbReference>
<dbReference type="InterPro" id="IPR050925">
    <property type="entry name" value="Rhomboid_protease_S54"/>
</dbReference>
<sequence length="267" mass="29999">MQQPLFYRSKLNIHLWWLSAVVIIINILLYLYQISHGVDSADPKLTDAIKWGADYAPLTLLLQPERLFTAMFFHFGFIHLALNMWALYIFGQVVEQIYGRIYFCIIYIFSGIFGNLLTDVISIYNSQIAMNTHHFSNELLPHVSAGASGAVMGLGGALTVLAYLPSHASYPFILSKKSLMIVMLLNLAIGIFTPNINNIAHLSGFAMGALLTLIWYITKQKFNLVMAKICGLVFALGMCLSLYVYCIYYSKTVLELWQALLSANAFT</sequence>
<evidence type="ECO:0000256" key="5">
    <source>
        <dbReference type="ARBA" id="ARBA00022989"/>
    </source>
</evidence>
<evidence type="ECO:0000256" key="7">
    <source>
        <dbReference type="SAM" id="Phobius"/>
    </source>
</evidence>
<evidence type="ECO:0000256" key="6">
    <source>
        <dbReference type="ARBA" id="ARBA00023136"/>
    </source>
</evidence>
<comment type="similarity">
    <text evidence="2">Belongs to the peptidase S54 family.</text>
</comment>
<evidence type="ECO:0000256" key="2">
    <source>
        <dbReference type="ARBA" id="ARBA00009045"/>
    </source>
</evidence>
<protein>
    <submittedName>
        <fullName evidence="9">Membrane associated serine protease, rhomboid family</fullName>
    </submittedName>
</protein>
<keyword evidence="10" id="KW-1185">Reference proteome</keyword>
<feature type="transmembrane region" description="Helical" evidence="7">
    <location>
        <begin position="229"/>
        <end position="250"/>
    </location>
</feature>
<dbReference type="GO" id="GO:0004252">
    <property type="term" value="F:serine-type endopeptidase activity"/>
    <property type="evidence" value="ECO:0007669"/>
    <property type="project" value="InterPro"/>
</dbReference>
<gene>
    <name evidence="9" type="ORF">SAMN05421733_102136</name>
</gene>
<dbReference type="InterPro" id="IPR022764">
    <property type="entry name" value="Peptidase_S54_rhomboid_dom"/>
</dbReference>
<feature type="transmembrane region" description="Helical" evidence="7">
    <location>
        <begin position="199"/>
        <end position="217"/>
    </location>
</feature>
<dbReference type="RefSeq" id="WP_092746829.1">
    <property type="nucleotide sequence ID" value="NZ_FMYL01000002.1"/>
</dbReference>
<keyword evidence="9" id="KW-0645">Protease</keyword>
<keyword evidence="3 7" id="KW-0812">Transmembrane</keyword>
<feature type="transmembrane region" description="Helical" evidence="7">
    <location>
        <begin position="67"/>
        <end position="90"/>
    </location>
</feature>
<dbReference type="Gene3D" id="1.20.1540.10">
    <property type="entry name" value="Rhomboid-like"/>
    <property type="match status" value="1"/>
</dbReference>
<name>A0A1G6GSF7_9GAMM</name>
<evidence type="ECO:0000313" key="10">
    <source>
        <dbReference type="Proteomes" id="UP000242501"/>
    </source>
</evidence>
<dbReference type="SUPFAM" id="SSF144091">
    <property type="entry name" value="Rhomboid-like"/>
    <property type="match status" value="1"/>
</dbReference>
<feature type="transmembrane region" description="Helical" evidence="7">
    <location>
        <begin position="12"/>
        <end position="32"/>
    </location>
</feature>
<dbReference type="STRING" id="1219383.SAMN05421733_102136"/>
<dbReference type="AlphaFoldDB" id="A0A1G6GSF7"/>
<dbReference type="PANTHER" id="PTHR43731:SF14">
    <property type="entry name" value="PRESENILIN-ASSOCIATED RHOMBOID-LIKE PROTEIN, MITOCHONDRIAL"/>
    <property type="match status" value="1"/>
</dbReference>
<dbReference type="InterPro" id="IPR035952">
    <property type="entry name" value="Rhomboid-like_sf"/>
</dbReference>
<keyword evidence="5 7" id="KW-1133">Transmembrane helix</keyword>
<dbReference type="Proteomes" id="UP000242501">
    <property type="component" value="Unassembled WGS sequence"/>
</dbReference>